<dbReference type="Proteomes" id="UP000263900">
    <property type="component" value="Chromosome"/>
</dbReference>
<evidence type="ECO:0000313" key="2">
    <source>
        <dbReference type="Proteomes" id="UP000263900"/>
    </source>
</evidence>
<dbReference type="AlphaFoldDB" id="A0A3B7MUJ8"/>
<gene>
    <name evidence="1" type="ORF">D3H65_31305</name>
</gene>
<name>A0A3B7MUJ8_9BACT</name>
<dbReference type="RefSeq" id="WP_119054087.1">
    <property type="nucleotide sequence ID" value="NZ_CP032157.1"/>
</dbReference>
<organism evidence="1 2">
    <name type="scientific">Paraflavitalea soli</name>
    <dbReference type="NCBI Taxonomy" id="2315862"/>
    <lineage>
        <taxon>Bacteria</taxon>
        <taxon>Pseudomonadati</taxon>
        <taxon>Bacteroidota</taxon>
        <taxon>Chitinophagia</taxon>
        <taxon>Chitinophagales</taxon>
        <taxon>Chitinophagaceae</taxon>
        <taxon>Paraflavitalea</taxon>
    </lineage>
</organism>
<accession>A0A3B7MUJ8</accession>
<sequence length="132" mass="15645">MLKLSELQPGDIVMAEFEGQKMEGTVKELNKEDREVCVETSVQEFWFKPEHLFPIPLTEEQLLKLGFEKVENGDGSVKYKKDSFRVLVPHKGDFSDLEIWWREDRRHLRQAINVHELQNHYYQMTKVELNPA</sequence>
<protein>
    <submittedName>
        <fullName evidence="1">Uncharacterized protein</fullName>
    </submittedName>
</protein>
<proteinExistence type="predicted"/>
<reference evidence="1 2" key="1">
    <citation type="submission" date="2018-09" db="EMBL/GenBank/DDBJ databases">
        <title>Genome sequencing of strain 6GH32-13.</title>
        <authorList>
            <person name="Weon H.-Y."/>
            <person name="Heo J."/>
            <person name="Kwon S.-W."/>
        </authorList>
    </citation>
    <scope>NUCLEOTIDE SEQUENCE [LARGE SCALE GENOMIC DNA]</scope>
    <source>
        <strain evidence="1 2">5GH32-13</strain>
    </source>
</reference>
<dbReference type="EMBL" id="CP032157">
    <property type="protein sequence ID" value="AXY78214.1"/>
    <property type="molecule type" value="Genomic_DNA"/>
</dbReference>
<dbReference type="KEGG" id="pseg:D3H65_31305"/>
<keyword evidence="2" id="KW-1185">Reference proteome</keyword>
<dbReference type="OrthoDB" id="666099at2"/>
<evidence type="ECO:0000313" key="1">
    <source>
        <dbReference type="EMBL" id="AXY78214.1"/>
    </source>
</evidence>